<dbReference type="InterPro" id="IPR044019">
    <property type="entry name" value="Cyanophycin_syn_N"/>
</dbReference>
<gene>
    <name evidence="2" type="ORF">A3D77_04780</name>
</gene>
<dbReference type="Pfam" id="PF18921">
    <property type="entry name" value="Cyanophycin_syn"/>
    <property type="match status" value="1"/>
</dbReference>
<protein>
    <recommendedName>
        <fullName evidence="1">Cyanophycin synthase-like N-terminal domain-containing protein</fullName>
    </recommendedName>
</protein>
<name>A0A1F5ZWK3_9BACT</name>
<proteinExistence type="predicted"/>
<accession>A0A1F5ZWK3</accession>
<evidence type="ECO:0000313" key="3">
    <source>
        <dbReference type="Proteomes" id="UP000176923"/>
    </source>
</evidence>
<dbReference type="AlphaFoldDB" id="A0A1F5ZWK3"/>
<dbReference type="STRING" id="1798382.A3D77_04780"/>
<dbReference type="Proteomes" id="UP000176923">
    <property type="component" value="Unassembled WGS sequence"/>
</dbReference>
<reference evidence="2 3" key="1">
    <citation type="journal article" date="2016" name="Nat. Commun.">
        <title>Thousands of microbial genomes shed light on interconnected biogeochemical processes in an aquifer system.</title>
        <authorList>
            <person name="Anantharaman K."/>
            <person name="Brown C.T."/>
            <person name="Hug L.A."/>
            <person name="Sharon I."/>
            <person name="Castelle C.J."/>
            <person name="Probst A.J."/>
            <person name="Thomas B.C."/>
            <person name="Singh A."/>
            <person name="Wilkins M.J."/>
            <person name="Karaoz U."/>
            <person name="Brodie E.L."/>
            <person name="Williams K.H."/>
            <person name="Hubbard S.S."/>
            <person name="Banfield J.F."/>
        </authorList>
    </citation>
    <scope>NUCLEOTIDE SEQUENCE [LARGE SCALE GENOMIC DNA]</scope>
</reference>
<sequence>MFALPSDSLYYSTDLFSLIISPFKSHCVIRMDLHINEVTTHHIPLTYSILKDVLPSILKCVCFNQDNNPFSEEVKKTEIGHLFEHIVLEYLSLLTCQKKKDTAVFNGSTYWDWDTDNRGTFHITIDAKNDDYDILRESLDKSIHLLTSILRSN</sequence>
<comment type="caution">
    <text evidence="2">The sequence shown here is derived from an EMBL/GenBank/DDBJ whole genome shotgun (WGS) entry which is preliminary data.</text>
</comment>
<organism evidence="2 3">
    <name type="scientific">Candidatus Gottesmanbacteria bacterium RIFCSPHIGHO2_02_FULL_39_11</name>
    <dbReference type="NCBI Taxonomy" id="1798382"/>
    <lineage>
        <taxon>Bacteria</taxon>
        <taxon>Candidatus Gottesmaniibacteriota</taxon>
    </lineage>
</organism>
<dbReference type="EMBL" id="MFJL01000008">
    <property type="protein sequence ID" value="OGG16724.1"/>
    <property type="molecule type" value="Genomic_DNA"/>
</dbReference>
<feature type="domain" description="Cyanophycin synthase-like N-terminal" evidence="1">
    <location>
        <begin position="29"/>
        <end position="96"/>
    </location>
</feature>
<evidence type="ECO:0000313" key="2">
    <source>
        <dbReference type="EMBL" id="OGG16724.1"/>
    </source>
</evidence>
<evidence type="ECO:0000259" key="1">
    <source>
        <dbReference type="Pfam" id="PF18921"/>
    </source>
</evidence>